<name>A0A9N7NJH0_STRHE</name>
<protein>
    <submittedName>
        <fullName evidence="2">Uncharacterized protein</fullName>
    </submittedName>
</protein>
<dbReference type="AlphaFoldDB" id="A0A9N7NJH0"/>
<organism evidence="2 3">
    <name type="scientific">Striga hermonthica</name>
    <name type="common">Purple witchweed</name>
    <name type="synonym">Buchnera hermonthica</name>
    <dbReference type="NCBI Taxonomy" id="68872"/>
    <lineage>
        <taxon>Eukaryota</taxon>
        <taxon>Viridiplantae</taxon>
        <taxon>Streptophyta</taxon>
        <taxon>Embryophyta</taxon>
        <taxon>Tracheophyta</taxon>
        <taxon>Spermatophyta</taxon>
        <taxon>Magnoliopsida</taxon>
        <taxon>eudicotyledons</taxon>
        <taxon>Gunneridae</taxon>
        <taxon>Pentapetalae</taxon>
        <taxon>asterids</taxon>
        <taxon>lamiids</taxon>
        <taxon>Lamiales</taxon>
        <taxon>Orobanchaceae</taxon>
        <taxon>Buchnereae</taxon>
        <taxon>Striga</taxon>
    </lineage>
</organism>
<dbReference type="EMBL" id="CACSLK010027833">
    <property type="protein sequence ID" value="CAA0831886.1"/>
    <property type="molecule type" value="Genomic_DNA"/>
</dbReference>
<evidence type="ECO:0000313" key="3">
    <source>
        <dbReference type="Proteomes" id="UP001153555"/>
    </source>
</evidence>
<comment type="caution">
    <text evidence="2">The sequence shown here is derived from an EMBL/GenBank/DDBJ whole genome shotgun (WGS) entry which is preliminary data.</text>
</comment>
<dbReference type="OrthoDB" id="1936256at2759"/>
<gene>
    <name evidence="2" type="ORF">SHERM_27198</name>
</gene>
<accession>A0A9N7NJH0</accession>
<sequence>MAGFFTYGDDNKAVEELLSQAMDMVALEQLAAINSSAFKHSALPSHLETRFQNLKRNHASPPLSLPTKSLNLPRTSNIKKGVASKETENDNPIWPENGKVAGKNRHERLEEYRRGMVAKFSTKCPKEIGHADKNPRTGFSSRARYLSPPAKTGCFFVCSFSKVKGKRNS</sequence>
<dbReference type="PANTHER" id="PTHR35692:SF5">
    <property type="entry name" value="REMORIN C-TERMINAL DOMAIN-CONTAINING PROTEIN"/>
    <property type="match status" value="1"/>
</dbReference>
<dbReference type="Proteomes" id="UP001153555">
    <property type="component" value="Unassembled WGS sequence"/>
</dbReference>
<evidence type="ECO:0000313" key="2">
    <source>
        <dbReference type="EMBL" id="CAA0831886.1"/>
    </source>
</evidence>
<dbReference type="PANTHER" id="PTHR35692">
    <property type="entry name" value="F26F24.11"/>
    <property type="match status" value="1"/>
</dbReference>
<reference evidence="2" key="1">
    <citation type="submission" date="2019-12" db="EMBL/GenBank/DDBJ databases">
        <authorList>
            <person name="Scholes J."/>
        </authorList>
    </citation>
    <scope>NUCLEOTIDE SEQUENCE</scope>
</reference>
<proteinExistence type="predicted"/>
<evidence type="ECO:0000256" key="1">
    <source>
        <dbReference type="SAM" id="MobiDB-lite"/>
    </source>
</evidence>
<keyword evidence="3" id="KW-1185">Reference proteome</keyword>
<feature type="region of interest" description="Disordered" evidence="1">
    <location>
        <begin position="81"/>
        <end position="102"/>
    </location>
</feature>